<feature type="transmembrane region" description="Helical" evidence="7">
    <location>
        <begin position="463"/>
        <end position="484"/>
    </location>
</feature>
<dbReference type="InterPro" id="IPR036259">
    <property type="entry name" value="MFS_trans_sf"/>
</dbReference>
<feature type="transmembrane region" description="Helical" evidence="7">
    <location>
        <begin position="392"/>
        <end position="416"/>
    </location>
</feature>
<keyword evidence="6 7" id="KW-0472">Membrane</keyword>
<name>A0AAD7KFJ3_9AGAR</name>
<protein>
    <submittedName>
        <fullName evidence="9">General substrate transporter</fullName>
    </submittedName>
</protein>
<feature type="transmembrane region" description="Helical" evidence="7">
    <location>
        <begin position="422"/>
        <end position="443"/>
    </location>
</feature>
<comment type="subcellular location">
    <subcellularLocation>
        <location evidence="1">Membrane</location>
        <topology evidence="1">Multi-pass membrane protein</topology>
    </subcellularLocation>
</comment>
<organism evidence="9 10">
    <name type="scientific">Mycena metata</name>
    <dbReference type="NCBI Taxonomy" id="1033252"/>
    <lineage>
        <taxon>Eukaryota</taxon>
        <taxon>Fungi</taxon>
        <taxon>Dikarya</taxon>
        <taxon>Basidiomycota</taxon>
        <taxon>Agaricomycotina</taxon>
        <taxon>Agaricomycetes</taxon>
        <taxon>Agaricomycetidae</taxon>
        <taxon>Agaricales</taxon>
        <taxon>Marasmiineae</taxon>
        <taxon>Mycenaceae</taxon>
        <taxon>Mycena</taxon>
    </lineage>
</organism>
<dbReference type="SUPFAM" id="SSF103473">
    <property type="entry name" value="MFS general substrate transporter"/>
    <property type="match status" value="1"/>
</dbReference>
<evidence type="ECO:0000256" key="2">
    <source>
        <dbReference type="ARBA" id="ARBA00010992"/>
    </source>
</evidence>
<dbReference type="FunFam" id="1.20.1250.20:FF:000134">
    <property type="entry name" value="MFS sugar transporter protein"/>
    <property type="match status" value="1"/>
</dbReference>
<evidence type="ECO:0000256" key="5">
    <source>
        <dbReference type="ARBA" id="ARBA00022989"/>
    </source>
</evidence>
<dbReference type="PANTHER" id="PTHR48022:SF79">
    <property type="entry name" value="LACTOSE PERMEASE, PUTATIVE (AFU_ORTHOLOGUE AFUA_6G01860)-RELATED"/>
    <property type="match status" value="1"/>
</dbReference>
<feature type="transmembrane region" description="Helical" evidence="7">
    <location>
        <begin position="490"/>
        <end position="510"/>
    </location>
</feature>
<evidence type="ECO:0000256" key="7">
    <source>
        <dbReference type="SAM" id="Phobius"/>
    </source>
</evidence>
<dbReference type="AlphaFoldDB" id="A0AAD7KFJ3"/>
<feature type="transmembrane region" description="Helical" evidence="7">
    <location>
        <begin position="97"/>
        <end position="118"/>
    </location>
</feature>
<dbReference type="InterPro" id="IPR050360">
    <property type="entry name" value="MFS_Sugar_Transporters"/>
</dbReference>
<feature type="transmembrane region" description="Helical" evidence="7">
    <location>
        <begin position="52"/>
        <end position="76"/>
    </location>
</feature>
<keyword evidence="10" id="KW-1185">Reference proteome</keyword>
<evidence type="ECO:0000259" key="8">
    <source>
        <dbReference type="PROSITE" id="PS50850"/>
    </source>
</evidence>
<keyword evidence="4 7" id="KW-0812">Transmembrane</keyword>
<dbReference type="PANTHER" id="PTHR48022">
    <property type="entry name" value="PLASTIDIC GLUCOSE TRANSPORTER 4"/>
    <property type="match status" value="1"/>
</dbReference>
<dbReference type="GO" id="GO:0005351">
    <property type="term" value="F:carbohydrate:proton symporter activity"/>
    <property type="evidence" value="ECO:0007669"/>
    <property type="project" value="TreeGrafter"/>
</dbReference>
<comment type="caution">
    <text evidence="9">The sequence shown here is derived from an EMBL/GenBank/DDBJ whole genome shotgun (WGS) entry which is preliminary data.</text>
</comment>
<dbReference type="Gene3D" id="1.20.1250.20">
    <property type="entry name" value="MFS general substrate transporter like domains"/>
    <property type="match status" value="1"/>
</dbReference>
<feature type="transmembrane region" description="Helical" evidence="7">
    <location>
        <begin position="327"/>
        <end position="351"/>
    </location>
</feature>
<sequence>MSSLPDTPLNELVDSDNEKFVTHESHESLDAAATSAPEAQRLSPTSLTSFRLYLILLVPSMASICVGYDISVMNYINGMEPYLSYFGLEGQDAGGGVGPTTGLIFGMYTLGTCLAVLLAGPISDRFGRRGGMFVGSVLCLAGGITVTVAKDVRYLKGGRFLLGMSAALLEVAGSMYVCEMSPPQWRGPLTGMFGAIAIVSTIISGAVTIVTGRMNNSASWRIPFSLQIIPAAGVFFFSYFIPEASCLNSIAFQAILLSIQSPRWLMSVGRKEQGRAVLAKFHGNGDVNAPLVALECKEFDESIKLDASKKWDYAGLFRTRSDRYRTFLVFLLACCGQWAGSGLSYFLVVLLAKDHIDTQNLRLILSLVSGIVAALGALTGALISDKVGRRAIWFWGNVSCTIALMISGACTAKFGAGGYNPAGSNTAIAFLFLFNFFYCATYVPLPPVYTSECMSFENRANGVALYTFLASAASLVNTYATPIALASIGWRLYVVFIAWDIFACVLIWIFSVETSGRTLEDLNEVFEDKHPVKASMKTRPIESTLIHLDPIGGSKEVA</sequence>
<evidence type="ECO:0000256" key="6">
    <source>
        <dbReference type="ARBA" id="ARBA00023136"/>
    </source>
</evidence>
<feature type="transmembrane region" description="Helical" evidence="7">
    <location>
        <begin position="160"/>
        <end position="177"/>
    </location>
</feature>
<reference evidence="9" key="1">
    <citation type="submission" date="2023-03" db="EMBL/GenBank/DDBJ databases">
        <title>Massive genome expansion in bonnet fungi (Mycena s.s.) driven by repeated elements and novel gene families across ecological guilds.</title>
        <authorList>
            <consortium name="Lawrence Berkeley National Laboratory"/>
            <person name="Harder C.B."/>
            <person name="Miyauchi S."/>
            <person name="Viragh M."/>
            <person name="Kuo A."/>
            <person name="Thoen E."/>
            <person name="Andreopoulos B."/>
            <person name="Lu D."/>
            <person name="Skrede I."/>
            <person name="Drula E."/>
            <person name="Henrissat B."/>
            <person name="Morin E."/>
            <person name="Kohler A."/>
            <person name="Barry K."/>
            <person name="LaButti K."/>
            <person name="Morin E."/>
            <person name="Salamov A."/>
            <person name="Lipzen A."/>
            <person name="Mereny Z."/>
            <person name="Hegedus B."/>
            <person name="Baldrian P."/>
            <person name="Stursova M."/>
            <person name="Weitz H."/>
            <person name="Taylor A."/>
            <person name="Grigoriev I.V."/>
            <person name="Nagy L.G."/>
            <person name="Martin F."/>
            <person name="Kauserud H."/>
        </authorList>
    </citation>
    <scope>NUCLEOTIDE SEQUENCE</scope>
    <source>
        <strain evidence="9">CBHHK182m</strain>
    </source>
</reference>
<evidence type="ECO:0000256" key="3">
    <source>
        <dbReference type="ARBA" id="ARBA00022448"/>
    </source>
</evidence>
<proteinExistence type="inferred from homology"/>
<dbReference type="InterPro" id="IPR005829">
    <property type="entry name" value="Sugar_transporter_CS"/>
</dbReference>
<gene>
    <name evidence="9" type="ORF">B0H16DRAFT_1402582</name>
</gene>
<evidence type="ECO:0000313" key="9">
    <source>
        <dbReference type="EMBL" id="KAJ7784583.1"/>
    </source>
</evidence>
<feature type="transmembrane region" description="Helical" evidence="7">
    <location>
        <begin position="130"/>
        <end position="148"/>
    </location>
</feature>
<feature type="transmembrane region" description="Helical" evidence="7">
    <location>
        <begin position="222"/>
        <end position="241"/>
    </location>
</feature>
<dbReference type="GO" id="GO:0016020">
    <property type="term" value="C:membrane"/>
    <property type="evidence" value="ECO:0007669"/>
    <property type="project" value="UniProtKB-SubCell"/>
</dbReference>
<feature type="transmembrane region" description="Helical" evidence="7">
    <location>
        <begin position="189"/>
        <end position="210"/>
    </location>
</feature>
<dbReference type="InterPro" id="IPR020846">
    <property type="entry name" value="MFS_dom"/>
</dbReference>
<dbReference type="InterPro" id="IPR005828">
    <property type="entry name" value="MFS_sugar_transport-like"/>
</dbReference>
<accession>A0AAD7KFJ3</accession>
<keyword evidence="5 7" id="KW-1133">Transmembrane helix</keyword>
<dbReference type="Pfam" id="PF00083">
    <property type="entry name" value="Sugar_tr"/>
    <property type="match status" value="1"/>
</dbReference>
<evidence type="ECO:0000256" key="1">
    <source>
        <dbReference type="ARBA" id="ARBA00004141"/>
    </source>
</evidence>
<evidence type="ECO:0000313" key="10">
    <source>
        <dbReference type="Proteomes" id="UP001215598"/>
    </source>
</evidence>
<feature type="transmembrane region" description="Helical" evidence="7">
    <location>
        <begin position="363"/>
        <end position="383"/>
    </location>
</feature>
<evidence type="ECO:0000256" key="4">
    <source>
        <dbReference type="ARBA" id="ARBA00022692"/>
    </source>
</evidence>
<dbReference type="PROSITE" id="PS50850">
    <property type="entry name" value="MFS"/>
    <property type="match status" value="1"/>
</dbReference>
<feature type="domain" description="Major facilitator superfamily (MFS) profile" evidence="8">
    <location>
        <begin position="55"/>
        <end position="515"/>
    </location>
</feature>
<dbReference type="PROSITE" id="PS00216">
    <property type="entry name" value="SUGAR_TRANSPORT_1"/>
    <property type="match status" value="2"/>
</dbReference>
<dbReference type="Proteomes" id="UP001215598">
    <property type="component" value="Unassembled WGS sequence"/>
</dbReference>
<keyword evidence="3" id="KW-0813">Transport</keyword>
<comment type="similarity">
    <text evidence="2">Belongs to the major facilitator superfamily. Sugar transporter (TC 2.A.1.1) family.</text>
</comment>
<dbReference type="EMBL" id="JARKIB010000002">
    <property type="protein sequence ID" value="KAJ7784583.1"/>
    <property type="molecule type" value="Genomic_DNA"/>
</dbReference>